<sequence length="67" mass="7530">MARRQTPPLHLCNFTATRRADGRWVGKCQEFPDLATRPHGSKVAALDAIITATSERLRAMYFPEAET</sequence>
<gene>
    <name evidence="1" type="ORF">MPSYJ_35530</name>
</gene>
<organism evidence="1 2">
    <name type="scientific">Mycolicibacterium psychrotolerans</name>
    <dbReference type="NCBI Taxonomy" id="216929"/>
    <lineage>
        <taxon>Bacteria</taxon>
        <taxon>Bacillati</taxon>
        <taxon>Actinomycetota</taxon>
        <taxon>Actinomycetes</taxon>
        <taxon>Mycobacteriales</taxon>
        <taxon>Mycobacteriaceae</taxon>
        <taxon>Mycolicibacterium</taxon>
    </lineage>
</organism>
<keyword evidence="2" id="KW-1185">Reference proteome</keyword>
<dbReference type="EMBL" id="AP022574">
    <property type="protein sequence ID" value="BBX70092.1"/>
    <property type="molecule type" value="Genomic_DNA"/>
</dbReference>
<dbReference type="RefSeq" id="WP_163723440.1">
    <property type="nucleotide sequence ID" value="NZ_AP022574.1"/>
</dbReference>
<dbReference type="Proteomes" id="UP000466514">
    <property type="component" value="Chromosome"/>
</dbReference>
<name>A0A7I7ME20_9MYCO</name>
<dbReference type="KEGG" id="mpsc:MPSYJ_35530"/>
<dbReference type="AlphaFoldDB" id="A0A7I7ME20"/>
<evidence type="ECO:0000313" key="2">
    <source>
        <dbReference type="Proteomes" id="UP000466514"/>
    </source>
</evidence>
<proteinExistence type="predicted"/>
<accession>A0A7I7ME20</accession>
<protein>
    <submittedName>
        <fullName evidence="1">Uncharacterized protein</fullName>
    </submittedName>
</protein>
<evidence type="ECO:0000313" key="1">
    <source>
        <dbReference type="EMBL" id="BBX70092.1"/>
    </source>
</evidence>
<reference evidence="1 2" key="1">
    <citation type="journal article" date="2019" name="Emerg. Microbes Infect.">
        <title>Comprehensive subspecies identification of 175 nontuberculous mycobacteria species based on 7547 genomic profiles.</title>
        <authorList>
            <person name="Matsumoto Y."/>
            <person name="Kinjo T."/>
            <person name="Motooka D."/>
            <person name="Nabeya D."/>
            <person name="Jung N."/>
            <person name="Uechi K."/>
            <person name="Horii T."/>
            <person name="Iida T."/>
            <person name="Fujita J."/>
            <person name="Nakamura S."/>
        </authorList>
    </citation>
    <scope>NUCLEOTIDE SEQUENCE [LARGE SCALE GENOMIC DNA]</scope>
    <source>
        <strain evidence="1 2">JCM 13323</strain>
    </source>
</reference>